<reference evidence="1 2" key="1">
    <citation type="submission" date="2022-09" db="EMBL/GenBank/DDBJ databases">
        <title>Enrichment on poylsaccharides allowed isolation of novel metabolic and taxonomic groups of Haloarchaea.</title>
        <authorList>
            <person name="Sorokin D.Y."/>
            <person name="Elcheninov A.G."/>
            <person name="Khizhniak T.V."/>
            <person name="Kolganova T.V."/>
            <person name="Kublanov I.V."/>
        </authorList>
    </citation>
    <scope>NUCLEOTIDE SEQUENCE [LARGE SCALE GENOMIC DNA]</scope>
    <source>
        <strain evidence="1 2">AArc-curdl1</strain>
    </source>
</reference>
<comment type="caution">
    <text evidence="1">The sequence shown here is derived from an EMBL/GenBank/DDBJ whole genome shotgun (WGS) entry which is preliminary data.</text>
</comment>
<protein>
    <submittedName>
        <fullName evidence="1">Uncharacterized protein</fullName>
    </submittedName>
</protein>
<dbReference type="Proteomes" id="UP001321047">
    <property type="component" value="Unassembled WGS sequence"/>
</dbReference>
<sequence length="68" mass="7586">MQYNERIRSKRTARYANDKALYCDGCGTTAGTIRLVDVEDPDGRLTVCSSCEELLEATIVREVIVDDS</sequence>
<dbReference type="EMBL" id="JAOPJZ010000002">
    <property type="protein sequence ID" value="MCU4750979.1"/>
    <property type="molecule type" value="Genomic_DNA"/>
</dbReference>
<gene>
    <name evidence="1" type="ORF">OB919_03105</name>
</gene>
<accession>A0AAP2Z7U1</accession>
<keyword evidence="2" id="KW-1185">Reference proteome</keyword>
<dbReference type="RefSeq" id="WP_342806305.1">
    <property type="nucleotide sequence ID" value="NZ_JAOPJZ010000002.1"/>
</dbReference>
<proteinExistence type="predicted"/>
<organism evidence="1 2">
    <name type="scientific">Natronosalvus hydrolyticus</name>
    <dbReference type="NCBI Taxonomy" id="2979988"/>
    <lineage>
        <taxon>Archaea</taxon>
        <taxon>Methanobacteriati</taxon>
        <taxon>Methanobacteriota</taxon>
        <taxon>Stenosarchaea group</taxon>
        <taxon>Halobacteria</taxon>
        <taxon>Halobacteriales</taxon>
        <taxon>Natrialbaceae</taxon>
        <taxon>Natronosalvus</taxon>
    </lineage>
</organism>
<name>A0AAP2Z7U1_9EURY</name>
<evidence type="ECO:0000313" key="1">
    <source>
        <dbReference type="EMBL" id="MCU4750979.1"/>
    </source>
</evidence>
<dbReference type="AlphaFoldDB" id="A0AAP2Z7U1"/>
<evidence type="ECO:0000313" key="2">
    <source>
        <dbReference type="Proteomes" id="UP001321047"/>
    </source>
</evidence>